<dbReference type="RefSeq" id="WP_204606849.1">
    <property type="nucleotide sequence ID" value="NZ_BAAAJX010000008.1"/>
</dbReference>
<name>A0ABP4K7Q6_9MICO</name>
<dbReference type="EMBL" id="BAAAJX010000008">
    <property type="protein sequence ID" value="GAA1493548.1"/>
    <property type="molecule type" value="Genomic_DNA"/>
</dbReference>
<keyword evidence="1" id="KW-1133">Transmembrane helix</keyword>
<organism evidence="2 3">
    <name type="scientific">Curtobacterium herbarum</name>
    <dbReference type="NCBI Taxonomy" id="150122"/>
    <lineage>
        <taxon>Bacteria</taxon>
        <taxon>Bacillati</taxon>
        <taxon>Actinomycetota</taxon>
        <taxon>Actinomycetes</taxon>
        <taxon>Micrococcales</taxon>
        <taxon>Microbacteriaceae</taxon>
        <taxon>Curtobacterium</taxon>
    </lineage>
</organism>
<evidence type="ECO:0000313" key="3">
    <source>
        <dbReference type="Proteomes" id="UP001501742"/>
    </source>
</evidence>
<keyword evidence="1" id="KW-0472">Membrane</keyword>
<gene>
    <name evidence="2" type="ORF">GCM10009627_18940</name>
</gene>
<keyword evidence="3" id="KW-1185">Reference proteome</keyword>
<protein>
    <submittedName>
        <fullName evidence="2">Uncharacterized protein</fullName>
    </submittedName>
</protein>
<reference evidence="3" key="1">
    <citation type="journal article" date="2019" name="Int. J. Syst. Evol. Microbiol.">
        <title>The Global Catalogue of Microorganisms (GCM) 10K type strain sequencing project: providing services to taxonomists for standard genome sequencing and annotation.</title>
        <authorList>
            <consortium name="The Broad Institute Genomics Platform"/>
            <consortium name="The Broad Institute Genome Sequencing Center for Infectious Disease"/>
            <person name="Wu L."/>
            <person name="Ma J."/>
        </authorList>
    </citation>
    <scope>NUCLEOTIDE SEQUENCE [LARGE SCALE GENOMIC DNA]</scope>
    <source>
        <strain evidence="3">JCM 12140</strain>
    </source>
</reference>
<keyword evidence="1" id="KW-0812">Transmembrane</keyword>
<evidence type="ECO:0000313" key="2">
    <source>
        <dbReference type="EMBL" id="GAA1493548.1"/>
    </source>
</evidence>
<sequence length="165" mass="17657">MNKPVAESLGGALRSRRRTLFDRFVAVLMLFAFIVLPVGFFVGGPALLKSYDAAHVVELRCTIQSSEMNKTSSRSAGGIGASGAEVLLDTSCGRFVYVDGVTLANGDQVADCFPSGSVQTFSVGKGSIAIRGLLEFFHLRTRVRTVEPSKPDASPKQEVVDEVDN</sequence>
<accession>A0ABP4K7Q6</accession>
<feature type="transmembrane region" description="Helical" evidence="1">
    <location>
        <begin position="24"/>
        <end position="48"/>
    </location>
</feature>
<comment type="caution">
    <text evidence="2">The sequence shown here is derived from an EMBL/GenBank/DDBJ whole genome shotgun (WGS) entry which is preliminary data.</text>
</comment>
<evidence type="ECO:0000256" key="1">
    <source>
        <dbReference type="SAM" id="Phobius"/>
    </source>
</evidence>
<dbReference type="Proteomes" id="UP001501742">
    <property type="component" value="Unassembled WGS sequence"/>
</dbReference>
<proteinExistence type="predicted"/>